<protein>
    <recommendedName>
        <fullName evidence="3">GTP cyclohydrolase 1 type 2 homolog</fullName>
    </recommendedName>
</protein>
<organism evidence="6 7">
    <name type="scientific">Streptococcus mitis</name>
    <dbReference type="NCBI Taxonomy" id="28037"/>
    <lineage>
        <taxon>Bacteria</taxon>
        <taxon>Bacillati</taxon>
        <taxon>Bacillota</taxon>
        <taxon>Bacilli</taxon>
        <taxon>Lactobacillales</taxon>
        <taxon>Streptococcaceae</taxon>
        <taxon>Streptococcus</taxon>
        <taxon>Streptococcus mitis group</taxon>
    </lineage>
</organism>
<dbReference type="PATRIC" id="fig|28037.99.peg.585"/>
<dbReference type="FunFam" id="3.40.1390.30:FF:000006">
    <property type="entry name" value="Dinuclear metal center protein, YbgI family"/>
    <property type="match status" value="1"/>
</dbReference>
<dbReference type="NCBIfam" id="TIGR00486">
    <property type="entry name" value="YbgI_SA1388"/>
    <property type="match status" value="1"/>
</dbReference>
<comment type="caution">
    <text evidence="6">The sequence shown here is derived from an EMBL/GenBank/DDBJ whole genome shotgun (WGS) entry which is preliminary data.</text>
</comment>
<evidence type="ECO:0000313" key="7">
    <source>
        <dbReference type="Proteomes" id="UP000028093"/>
    </source>
</evidence>
<dbReference type="RefSeq" id="WP_033681518.1">
    <property type="nucleotide sequence ID" value="NZ_JPFT01000005.1"/>
</dbReference>
<dbReference type="GO" id="GO:0046872">
    <property type="term" value="F:metal ion binding"/>
    <property type="evidence" value="ECO:0007669"/>
    <property type="project" value="UniProtKB-KW"/>
</dbReference>
<dbReference type="InterPro" id="IPR036069">
    <property type="entry name" value="DUF34/NIF3_sf"/>
</dbReference>
<dbReference type="PANTHER" id="PTHR13799:SF14">
    <property type="entry name" value="GTP CYCLOHYDROLASE 1 TYPE 2 HOMOLOG"/>
    <property type="match status" value="1"/>
</dbReference>
<feature type="binding site" evidence="5">
    <location>
        <position position="228"/>
    </location>
    <ligand>
        <name>a divalent metal cation</name>
        <dbReference type="ChEBI" id="CHEBI:60240"/>
        <label>1</label>
    </ligand>
</feature>
<evidence type="ECO:0000256" key="3">
    <source>
        <dbReference type="ARBA" id="ARBA00022112"/>
    </source>
</evidence>
<sequence>MLASEVINAYEAFCPQEFSMEGDSRGLQIGTLDKDIQRVMVALDIREETVAEAIEKGVDLIIVKHAPIFRPIKDLVASRPQNQIYIDLIKHDIAVYVSHTNIDIVENGLNDWFCQMLGIEETTYLQETGPERGIGRIGNVQPQTFGELAQHVKQVFGLDSLRMVHYQENDLQKPILRVAICGGSGQSFYKDALAKGADVYITGDIYYHTAQDILSDGLLALDPGHYIEVLFVEKIAELLNQWKEEKDWTIDIVPSQASTNPFHHI</sequence>
<evidence type="ECO:0000256" key="2">
    <source>
        <dbReference type="ARBA" id="ARBA00011643"/>
    </source>
</evidence>
<dbReference type="Pfam" id="PF01784">
    <property type="entry name" value="DUF34_NIF3"/>
    <property type="match status" value="1"/>
</dbReference>
<reference evidence="6 7" key="1">
    <citation type="submission" date="2014-05" db="EMBL/GenBank/DDBJ databases">
        <authorList>
            <person name="Daugherty S.C."/>
            <person name="Tallon L.J."/>
            <person name="Sadzewicz L."/>
            <person name="Kilian M."/>
            <person name="Tettelin H."/>
        </authorList>
    </citation>
    <scope>NUCLEOTIDE SEQUENCE [LARGE SCALE GENOMIC DNA]</scope>
    <source>
        <strain evidence="6 7">SK1126</strain>
    </source>
</reference>
<evidence type="ECO:0000256" key="5">
    <source>
        <dbReference type="PIRSR" id="PIRSR602678-1"/>
    </source>
</evidence>
<dbReference type="SUPFAM" id="SSF102705">
    <property type="entry name" value="NIF3 (NGG1p interacting factor 3)-like"/>
    <property type="match status" value="1"/>
</dbReference>
<dbReference type="InterPro" id="IPR002678">
    <property type="entry name" value="DUF34/NIF3"/>
</dbReference>
<name>A0A081PPY0_STRMT</name>
<proteinExistence type="inferred from homology"/>
<dbReference type="GO" id="GO:0005737">
    <property type="term" value="C:cytoplasm"/>
    <property type="evidence" value="ECO:0007669"/>
    <property type="project" value="TreeGrafter"/>
</dbReference>
<keyword evidence="4 5" id="KW-0479">Metal-binding</keyword>
<dbReference type="AlphaFoldDB" id="A0A081PPY0"/>
<feature type="binding site" evidence="5">
    <location>
        <position position="65"/>
    </location>
    <ligand>
        <name>a divalent metal cation</name>
        <dbReference type="ChEBI" id="CHEBI:60240"/>
        <label>1</label>
    </ligand>
</feature>
<evidence type="ECO:0000256" key="4">
    <source>
        <dbReference type="ARBA" id="ARBA00022723"/>
    </source>
</evidence>
<comment type="subunit">
    <text evidence="2">Homohexamer.</text>
</comment>
<accession>A0A081PPY0</accession>
<feature type="binding site" evidence="5">
    <location>
        <position position="225"/>
    </location>
    <ligand>
        <name>a divalent metal cation</name>
        <dbReference type="ChEBI" id="CHEBI:60240"/>
        <label>1</label>
    </ligand>
</feature>
<evidence type="ECO:0000313" key="6">
    <source>
        <dbReference type="EMBL" id="KEQ32753.1"/>
    </source>
</evidence>
<dbReference type="Proteomes" id="UP000028093">
    <property type="component" value="Unassembled WGS sequence"/>
</dbReference>
<dbReference type="PANTHER" id="PTHR13799">
    <property type="entry name" value="NGG1 INTERACTING FACTOR 3"/>
    <property type="match status" value="1"/>
</dbReference>
<comment type="similarity">
    <text evidence="1">Belongs to the GTP cyclohydrolase I type 2/NIF3 family.</text>
</comment>
<dbReference type="Gene3D" id="3.40.1390.30">
    <property type="entry name" value="NIF3 (NGG1p interacting factor 3)-like"/>
    <property type="match status" value="2"/>
</dbReference>
<evidence type="ECO:0000256" key="1">
    <source>
        <dbReference type="ARBA" id="ARBA00006964"/>
    </source>
</evidence>
<gene>
    <name evidence="6" type="ORF">SK1126_0656</name>
</gene>
<dbReference type="EMBL" id="JPFT01000005">
    <property type="protein sequence ID" value="KEQ32753.1"/>
    <property type="molecule type" value="Genomic_DNA"/>
</dbReference>
<feature type="binding site" evidence="5">
    <location>
        <position position="103"/>
    </location>
    <ligand>
        <name>a divalent metal cation</name>
        <dbReference type="ChEBI" id="CHEBI:60240"/>
        <label>1</label>
    </ligand>
</feature>